<organism evidence="1 2">
    <name type="scientific">Rhizobium multihospitium</name>
    <dbReference type="NCBI Taxonomy" id="410764"/>
    <lineage>
        <taxon>Bacteria</taxon>
        <taxon>Pseudomonadati</taxon>
        <taxon>Pseudomonadota</taxon>
        <taxon>Alphaproteobacteria</taxon>
        <taxon>Hyphomicrobiales</taxon>
        <taxon>Rhizobiaceae</taxon>
        <taxon>Rhizobium/Agrobacterium group</taxon>
        <taxon>Rhizobium</taxon>
    </lineage>
</organism>
<keyword evidence="2" id="KW-1185">Reference proteome</keyword>
<protein>
    <submittedName>
        <fullName evidence="1">Uncharacterized protein</fullName>
    </submittedName>
</protein>
<accession>A0A1C3W1B9</accession>
<dbReference type="Proteomes" id="UP000199101">
    <property type="component" value="Unassembled WGS sequence"/>
</dbReference>
<sequence>MFKAVSDSAAAADGGSLALFVERLDGELEQFVINRSFASRGTPAYNKVSSNLRSLSTDNCRAVAAALEPLLAMTPSIHPLADFIETLKKQSKETSQDRERSN</sequence>
<evidence type="ECO:0000313" key="1">
    <source>
        <dbReference type="EMBL" id="SCB33685.1"/>
    </source>
</evidence>
<evidence type="ECO:0000313" key="2">
    <source>
        <dbReference type="Proteomes" id="UP000199101"/>
    </source>
</evidence>
<proteinExistence type="predicted"/>
<gene>
    <name evidence="1" type="ORF">GA0061103_4664</name>
</gene>
<name>A0A1C3W1B9_9HYPH</name>
<dbReference type="OrthoDB" id="8303215at2"/>
<dbReference type="AlphaFoldDB" id="A0A1C3W1B9"/>
<dbReference type="RefSeq" id="WP_092713464.1">
    <property type="nucleotide sequence ID" value="NZ_FMAG01000004.1"/>
</dbReference>
<reference evidence="2" key="1">
    <citation type="submission" date="2016-08" db="EMBL/GenBank/DDBJ databases">
        <authorList>
            <person name="Varghese N."/>
            <person name="Submissions Spin"/>
        </authorList>
    </citation>
    <scope>NUCLEOTIDE SEQUENCE [LARGE SCALE GENOMIC DNA]</scope>
    <source>
        <strain evidence="2">HAMBI 2975</strain>
    </source>
</reference>
<dbReference type="EMBL" id="FMAG01000004">
    <property type="protein sequence ID" value="SCB33685.1"/>
    <property type="molecule type" value="Genomic_DNA"/>
</dbReference>